<dbReference type="RefSeq" id="WP_204058640.1">
    <property type="nucleotide sequence ID" value="NZ_BAAAGP010000012.1"/>
</dbReference>
<feature type="domain" description="NADH:flavin oxidoreductase/NADH oxidase N-terminal" evidence="1">
    <location>
        <begin position="5"/>
        <end position="327"/>
    </location>
</feature>
<dbReference type="InterPro" id="IPR013785">
    <property type="entry name" value="Aldolase_TIM"/>
</dbReference>
<dbReference type="Gene3D" id="3.20.20.70">
    <property type="entry name" value="Aldolase class I"/>
    <property type="match status" value="1"/>
</dbReference>
<dbReference type="InterPro" id="IPR045247">
    <property type="entry name" value="Oye-like"/>
</dbReference>
<evidence type="ECO:0000313" key="2">
    <source>
        <dbReference type="EMBL" id="GIH41288.1"/>
    </source>
</evidence>
<comment type="caution">
    <text evidence="2">The sequence shown here is derived from an EMBL/GenBank/DDBJ whole genome shotgun (WGS) entry which is preliminary data.</text>
</comment>
<dbReference type="Proteomes" id="UP000603904">
    <property type="component" value="Unassembled WGS sequence"/>
</dbReference>
<dbReference type="InterPro" id="IPR001155">
    <property type="entry name" value="OxRdtase_FMN_N"/>
</dbReference>
<organism evidence="2 3">
    <name type="scientific">Microbispora corallina</name>
    <dbReference type="NCBI Taxonomy" id="83302"/>
    <lineage>
        <taxon>Bacteria</taxon>
        <taxon>Bacillati</taxon>
        <taxon>Actinomycetota</taxon>
        <taxon>Actinomycetes</taxon>
        <taxon>Streptosporangiales</taxon>
        <taxon>Streptosporangiaceae</taxon>
        <taxon>Microbispora</taxon>
    </lineage>
</organism>
<proteinExistence type="predicted"/>
<dbReference type="SUPFAM" id="SSF51395">
    <property type="entry name" value="FMN-linked oxidoreductases"/>
    <property type="match status" value="1"/>
</dbReference>
<dbReference type="PANTHER" id="PTHR22893:SF91">
    <property type="entry name" value="NADPH DEHYDROGENASE 2-RELATED"/>
    <property type="match status" value="1"/>
</dbReference>
<keyword evidence="3" id="KW-1185">Reference proteome</keyword>
<name>A0ABQ4G2H8_9ACTN</name>
<reference evidence="2 3" key="1">
    <citation type="submission" date="2021-01" db="EMBL/GenBank/DDBJ databases">
        <title>Whole genome shotgun sequence of Microbispora corallina NBRC 16416.</title>
        <authorList>
            <person name="Komaki H."/>
            <person name="Tamura T."/>
        </authorList>
    </citation>
    <scope>NUCLEOTIDE SEQUENCE [LARGE SCALE GENOMIC DNA]</scope>
    <source>
        <strain evidence="2 3">NBRC 16416</strain>
    </source>
</reference>
<dbReference type="PANTHER" id="PTHR22893">
    <property type="entry name" value="NADH OXIDOREDUCTASE-RELATED"/>
    <property type="match status" value="1"/>
</dbReference>
<evidence type="ECO:0000313" key="3">
    <source>
        <dbReference type="Proteomes" id="UP000603904"/>
    </source>
</evidence>
<dbReference type="EMBL" id="BOOC01000021">
    <property type="protein sequence ID" value="GIH41288.1"/>
    <property type="molecule type" value="Genomic_DNA"/>
</dbReference>
<accession>A0ABQ4G2H8</accession>
<dbReference type="CDD" id="cd02933">
    <property type="entry name" value="OYE_like_FMN"/>
    <property type="match status" value="1"/>
</dbReference>
<protein>
    <submittedName>
        <fullName evidence="2">Alkene reductase</fullName>
    </submittedName>
</protein>
<gene>
    <name evidence="2" type="ORF">Mco01_42880</name>
</gene>
<sequence length="353" mass="37825">MTTAFDPFDLAGLRLPNRIVMSPMTRSRAVDQIPTPLMAEYYAQRAGAGLIVTEGTQPSVAGQGYLNTPGLHHEGQVAGWRGVTEAVHARGGRIFVQLMHTGRIGHAGFLPDGVRHVAPSALPADVKIFTGDGMRASADPIALDEDGIRATVADFARSARLAMDAGFDGVELHGANGYLLHQFLATGTNRRTDHWGGDLEARIRFPLAVARAVADEIGAHRVGLRISPGVPNNDMVEDDAHDTYEALVTGLNPLGLAYLHIFEGPYRDLTLRLRRRWRGALMLNPSTPSATTGPEHLNLIEDGTADLVSFGALFLANPDLPARLAAGGPFNTPDPATFYGGDHRGYTDYPALA</sequence>
<evidence type="ECO:0000259" key="1">
    <source>
        <dbReference type="Pfam" id="PF00724"/>
    </source>
</evidence>
<dbReference type="Pfam" id="PF00724">
    <property type="entry name" value="Oxidored_FMN"/>
    <property type="match status" value="1"/>
</dbReference>